<keyword evidence="3 8" id="KW-0813">Transport</keyword>
<accession>A0A1L9X083</accession>
<keyword evidence="6 8" id="KW-0406">Ion transport</keyword>
<dbReference type="InterPro" id="IPR003689">
    <property type="entry name" value="ZIP"/>
</dbReference>
<feature type="compositionally biased region" description="Basic and acidic residues" evidence="9">
    <location>
        <begin position="165"/>
        <end position="184"/>
    </location>
</feature>
<keyword evidence="11" id="KW-1185">Reference proteome</keyword>
<comment type="subcellular location">
    <subcellularLocation>
        <location evidence="1 8">Membrane</location>
        <topology evidence="1 8">Multi-pass membrane protein</topology>
    </subcellularLocation>
</comment>
<dbReference type="GeneID" id="30969611"/>
<dbReference type="OrthoDB" id="448280at2759"/>
<keyword evidence="7 8" id="KW-0472">Membrane</keyword>
<feature type="transmembrane region" description="Helical" evidence="8">
    <location>
        <begin position="110"/>
        <end position="132"/>
    </location>
</feature>
<evidence type="ECO:0000313" key="10">
    <source>
        <dbReference type="EMBL" id="OJK01890.1"/>
    </source>
</evidence>
<feature type="transmembrane region" description="Helical" evidence="8">
    <location>
        <begin position="246"/>
        <end position="267"/>
    </location>
</feature>
<evidence type="ECO:0000313" key="11">
    <source>
        <dbReference type="Proteomes" id="UP000184546"/>
    </source>
</evidence>
<sequence length="373" mass="40481">MATFNASDVNLHTASKEDVLCYYAISDNEYNGHLGARISSIFVILFVSTAFTFFPVVSKGLPSWKIPHNVYIFARYFGTGVILATAFIHLLDPAYKRIGPKTCVGVSGYWGEYSWCAAIVLTAVVLIFLLDLAAEVYVEHKYGIERDESATSAFIAQDPCPSLHSTHDVDPEGRSRSRIPDGEKPLPATSTNSTTASASADADADADATERSFRQQIAAFLILEFGIIFHSVIIGLNLGVTGSEFATLYPVLVFHQSFEGLGIGARLSAIPFAQHAKLPYLLCLAYGLTTPISIAIGLGLRTTYNPNSKESLIIQGVFNAVSAGILIYSALVELLARDFLFDPCRTRRRSKLLYMVGCTLLGAGIMALIGKWA</sequence>
<keyword evidence="5 8" id="KW-1133">Transmembrane helix</keyword>
<dbReference type="VEuPathDB" id="FungiDB:ASPACDRAFT_114410"/>
<evidence type="ECO:0000256" key="7">
    <source>
        <dbReference type="ARBA" id="ARBA00023136"/>
    </source>
</evidence>
<evidence type="ECO:0000256" key="8">
    <source>
        <dbReference type="RuleBase" id="RU362088"/>
    </source>
</evidence>
<dbReference type="PANTHER" id="PTHR11040:SF32">
    <property type="entry name" value="ZINC-REGULATED TRANSPORTER 1"/>
    <property type="match status" value="1"/>
</dbReference>
<feature type="transmembrane region" description="Helical" evidence="8">
    <location>
        <begin position="38"/>
        <end position="58"/>
    </location>
</feature>
<reference evidence="11" key="1">
    <citation type="journal article" date="2017" name="Genome Biol.">
        <title>Comparative genomics reveals high biological diversity and specific adaptations in the industrially and medically important fungal genus Aspergillus.</title>
        <authorList>
            <person name="de Vries R.P."/>
            <person name="Riley R."/>
            <person name="Wiebenga A."/>
            <person name="Aguilar-Osorio G."/>
            <person name="Amillis S."/>
            <person name="Uchima C.A."/>
            <person name="Anderluh G."/>
            <person name="Asadollahi M."/>
            <person name="Askin M."/>
            <person name="Barry K."/>
            <person name="Battaglia E."/>
            <person name="Bayram O."/>
            <person name="Benocci T."/>
            <person name="Braus-Stromeyer S.A."/>
            <person name="Caldana C."/>
            <person name="Canovas D."/>
            <person name="Cerqueira G.C."/>
            <person name="Chen F."/>
            <person name="Chen W."/>
            <person name="Choi C."/>
            <person name="Clum A."/>
            <person name="Dos Santos R.A."/>
            <person name="Damasio A.R."/>
            <person name="Diallinas G."/>
            <person name="Emri T."/>
            <person name="Fekete E."/>
            <person name="Flipphi M."/>
            <person name="Freyberg S."/>
            <person name="Gallo A."/>
            <person name="Gournas C."/>
            <person name="Habgood R."/>
            <person name="Hainaut M."/>
            <person name="Harispe M.L."/>
            <person name="Henrissat B."/>
            <person name="Hilden K.S."/>
            <person name="Hope R."/>
            <person name="Hossain A."/>
            <person name="Karabika E."/>
            <person name="Karaffa L."/>
            <person name="Karanyi Z."/>
            <person name="Krasevec N."/>
            <person name="Kuo A."/>
            <person name="Kusch H."/>
            <person name="LaButti K."/>
            <person name="Lagendijk E.L."/>
            <person name="Lapidus A."/>
            <person name="Levasseur A."/>
            <person name="Lindquist E."/>
            <person name="Lipzen A."/>
            <person name="Logrieco A.F."/>
            <person name="MacCabe A."/>
            <person name="Maekelae M.R."/>
            <person name="Malavazi I."/>
            <person name="Melin P."/>
            <person name="Meyer V."/>
            <person name="Mielnichuk N."/>
            <person name="Miskei M."/>
            <person name="Molnar A.P."/>
            <person name="Mule G."/>
            <person name="Ngan C.Y."/>
            <person name="Orejas M."/>
            <person name="Orosz E."/>
            <person name="Ouedraogo J.P."/>
            <person name="Overkamp K.M."/>
            <person name="Park H.-S."/>
            <person name="Perrone G."/>
            <person name="Piumi F."/>
            <person name="Punt P.J."/>
            <person name="Ram A.F."/>
            <person name="Ramon A."/>
            <person name="Rauscher S."/>
            <person name="Record E."/>
            <person name="Riano-Pachon D.M."/>
            <person name="Robert V."/>
            <person name="Roehrig J."/>
            <person name="Ruller R."/>
            <person name="Salamov A."/>
            <person name="Salih N.S."/>
            <person name="Samson R.A."/>
            <person name="Sandor E."/>
            <person name="Sanguinetti M."/>
            <person name="Schuetze T."/>
            <person name="Sepcic K."/>
            <person name="Shelest E."/>
            <person name="Sherlock G."/>
            <person name="Sophianopoulou V."/>
            <person name="Squina F.M."/>
            <person name="Sun H."/>
            <person name="Susca A."/>
            <person name="Todd R.B."/>
            <person name="Tsang A."/>
            <person name="Unkles S.E."/>
            <person name="van de Wiele N."/>
            <person name="van Rossen-Uffink D."/>
            <person name="Oliveira J.V."/>
            <person name="Vesth T.C."/>
            <person name="Visser J."/>
            <person name="Yu J.-H."/>
            <person name="Zhou M."/>
            <person name="Andersen M.R."/>
            <person name="Archer D.B."/>
            <person name="Baker S.E."/>
            <person name="Benoit I."/>
            <person name="Brakhage A.A."/>
            <person name="Braus G.H."/>
            <person name="Fischer R."/>
            <person name="Frisvad J.C."/>
            <person name="Goldman G.H."/>
            <person name="Houbraken J."/>
            <person name="Oakley B."/>
            <person name="Pocsi I."/>
            <person name="Scazzocchio C."/>
            <person name="Seiboth B."/>
            <person name="vanKuyk P.A."/>
            <person name="Wortman J."/>
            <person name="Dyer P.S."/>
            <person name="Grigoriev I.V."/>
        </authorList>
    </citation>
    <scope>NUCLEOTIDE SEQUENCE [LARGE SCALE GENOMIC DNA]</scope>
    <source>
        <strain evidence="11">ATCC 16872 / CBS 172.66 / WB 5094</strain>
    </source>
</reference>
<dbReference type="GO" id="GO:0005886">
    <property type="term" value="C:plasma membrane"/>
    <property type="evidence" value="ECO:0007669"/>
    <property type="project" value="TreeGrafter"/>
</dbReference>
<dbReference type="RefSeq" id="XP_020058229.1">
    <property type="nucleotide sequence ID" value="XM_020195797.1"/>
</dbReference>
<evidence type="ECO:0000256" key="5">
    <source>
        <dbReference type="ARBA" id="ARBA00022989"/>
    </source>
</evidence>
<dbReference type="GO" id="GO:0071578">
    <property type="term" value="P:zinc ion import across plasma membrane"/>
    <property type="evidence" value="ECO:0007669"/>
    <property type="project" value="TreeGrafter"/>
</dbReference>
<feature type="compositionally biased region" description="Low complexity" evidence="9">
    <location>
        <begin position="188"/>
        <end position="201"/>
    </location>
</feature>
<dbReference type="AlphaFoldDB" id="A0A1L9X083"/>
<dbReference type="NCBIfam" id="TIGR00820">
    <property type="entry name" value="zip"/>
    <property type="match status" value="1"/>
</dbReference>
<dbReference type="EMBL" id="KV878973">
    <property type="protein sequence ID" value="OJK01890.1"/>
    <property type="molecule type" value="Genomic_DNA"/>
</dbReference>
<evidence type="ECO:0008006" key="12">
    <source>
        <dbReference type="Google" id="ProtNLM"/>
    </source>
</evidence>
<feature type="transmembrane region" description="Helical" evidence="8">
    <location>
        <begin position="312"/>
        <end position="331"/>
    </location>
</feature>
<keyword evidence="4 8" id="KW-0812">Transmembrane</keyword>
<protein>
    <recommendedName>
        <fullName evidence="12">ZIP zinc/iron transport family</fullName>
    </recommendedName>
</protein>
<dbReference type="PANTHER" id="PTHR11040">
    <property type="entry name" value="ZINC/IRON TRANSPORTER"/>
    <property type="match status" value="1"/>
</dbReference>
<dbReference type="Pfam" id="PF02535">
    <property type="entry name" value="Zip"/>
    <property type="match status" value="1"/>
</dbReference>
<proteinExistence type="inferred from homology"/>
<dbReference type="GO" id="GO:0000006">
    <property type="term" value="F:high-affinity zinc transmembrane transporter activity"/>
    <property type="evidence" value="ECO:0007669"/>
    <property type="project" value="TreeGrafter"/>
</dbReference>
<dbReference type="STRING" id="690307.A0A1L9X083"/>
<feature type="transmembrane region" description="Helical" evidence="8">
    <location>
        <begin position="279"/>
        <end position="300"/>
    </location>
</feature>
<evidence type="ECO:0000256" key="2">
    <source>
        <dbReference type="ARBA" id="ARBA00006939"/>
    </source>
</evidence>
<gene>
    <name evidence="10" type="ORF">ASPACDRAFT_114410</name>
</gene>
<evidence type="ECO:0000256" key="9">
    <source>
        <dbReference type="SAM" id="MobiDB-lite"/>
    </source>
</evidence>
<comment type="similarity">
    <text evidence="2 8">Belongs to the ZIP transporter (TC 2.A.5) family.</text>
</comment>
<organism evidence="10 11">
    <name type="scientific">Aspergillus aculeatus (strain ATCC 16872 / CBS 172.66 / WB 5094)</name>
    <dbReference type="NCBI Taxonomy" id="690307"/>
    <lineage>
        <taxon>Eukaryota</taxon>
        <taxon>Fungi</taxon>
        <taxon>Dikarya</taxon>
        <taxon>Ascomycota</taxon>
        <taxon>Pezizomycotina</taxon>
        <taxon>Eurotiomycetes</taxon>
        <taxon>Eurotiomycetidae</taxon>
        <taxon>Eurotiales</taxon>
        <taxon>Aspergillaceae</taxon>
        <taxon>Aspergillus</taxon>
        <taxon>Aspergillus subgen. Circumdati</taxon>
    </lineage>
</organism>
<evidence type="ECO:0000256" key="4">
    <source>
        <dbReference type="ARBA" id="ARBA00022692"/>
    </source>
</evidence>
<evidence type="ECO:0000256" key="1">
    <source>
        <dbReference type="ARBA" id="ARBA00004141"/>
    </source>
</evidence>
<feature type="region of interest" description="Disordered" evidence="9">
    <location>
        <begin position="158"/>
        <end position="201"/>
    </location>
</feature>
<feature type="transmembrane region" description="Helical" evidence="8">
    <location>
        <begin position="217"/>
        <end position="240"/>
    </location>
</feature>
<evidence type="ECO:0000256" key="6">
    <source>
        <dbReference type="ARBA" id="ARBA00023065"/>
    </source>
</evidence>
<evidence type="ECO:0000256" key="3">
    <source>
        <dbReference type="ARBA" id="ARBA00022448"/>
    </source>
</evidence>
<dbReference type="OMA" id="DCTSHDD"/>
<feature type="transmembrane region" description="Helical" evidence="8">
    <location>
        <begin position="70"/>
        <end position="90"/>
    </location>
</feature>
<dbReference type="Proteomes" id="UP000184546">
    <property type="component" value="Unassembled WGS sequence"/>
</dbReference>
<dbReference type="InterPro" id="IPR004698">
    <property type="entry name" value="Zn/Fe_permease_fun/pln"/>
</dbReference>
<name>A0A1L9X083_ASPA1</name>
<feature type="transmembrane region" description="Helical" evidence="8">
    <location>
        <begin position="352"/>
        <end position="370"/>
    </location>
</feature>